<keyword evidence="13" id="KW-1185">Reference proteome</keyword>
<dbReference type="PROSITE" id="PS51847">
    <property type="entry name" value="SMP"/>
    <property type="match status" value="1"/>
</dbReference>
<feature type="domain" description="SMP-LTD" evidence="11">
    <location>
        <begin position="1"/>
        <end position="391"/>
    </location>
</feature>
<dbReference type="GeneID" id="89991747"/>
<evidence type="ECO:0000256" key="4">
    <source>
        <dbReference type="ARBA" id="ARBA00022824"/>
    </source>
</evidence>
<comment type="subunit">
    <text evidence="9">Component of the ER-mitochondria encounter structure (ERMES) or MDM complex, composed of MMM1, MDM10, MDM12 and MDM34. A MMM1 homodimer associates with one molecule of MDM12 on each side in a pairwise head-to-tail manner, and the SMP-LTD domains of MMM1 and MDM12 generate a continuous hydrophobic tunnel for phospholipid trafficking.</text>
</comment>
<feature type="compositionally biased region" description="Basic and acidic residues" evidence="10">
    <location>
        <begin position="83"/>
        <end position="101"/>
    </location>
</feature>
<feature type="region of interest" description="Disordered" evidence="10">
    <location>
        <begin position="217"/>
        <end position="252"/>
    </location>
</feature>
<evidence type="ECO:0000313" key="13">
    <source>
        <dbReference type="Proteomes" id="UP001432216"/>
    </source>
</evidence>
<evidence type="ECO:0000256" key="10">
    <source>
        <dbReference type="SAM" id="MobiDB-lite"/>
    </source>
</evidence>
<dbReference type="InterPro" id="IPR027532">
    <property type="entry name" value="Mdm12"/>
</dbReference>
<comment type="subcellular location">
    <subcellularLocation>
        <location evidence="1">Membrane</location>
    </subcellularLocation>
    <subcellularLocation>
        <location evidence="9">Mitochondrion outer membrane</location>
        <topology evidence="9">Peripheral membrane protein</topology>
        <orientation evidence="9">Cytoplasmic side</orientation>
    </subcellularLocation>
    <subcellularLocation>
        <location evidence="9">Endoplasmic reticulum membrane</location>
        <topology evidence="9">Peripheral membrane protein</topology>
        <orientation evidence="9">Cytoplasmic side</orientation>
    </subcellularLocation>
    <text evidence="9">The ERMES/MDM complex localizes to a few discrete foci (around 10 per single cell), that represent mitochondria-endoplasmic reticulum junctions. These foci are often found next to mtDNA nucleoids.</text>
</comment>
<organism evidence="12 13">
    <name type="scientific">Cryptococcus decagattii</name>
    <dbReference type="NCBI Taxonomy" id="1859122"/>
    <lineage>
        <taxon>Eukaryota</taxon>
        <taxon>Fungi</taxon>
        <taxon>Dikarya</taxon>
        <taxon>Basidiomycota</taxon>
        <taxon>Agaricomycotina</taxon>
        <taxon>Tremellomycetes</taxon>
        <taxon>Tremellales</taxon>
        <taxon>Cryptococcaceae</taxon>
        <taxon>Cryptococcus</taxon>
        <taxon>Cryptococcus gattii species complex</taxon>
    </lineage>
</organism>
<feature type="region of interest" description="Disordered" evidence="10">
    <location>
        <begin position="79"/>
        <end position="105"/>
    </location>
</feature>
<dbReference type="HAMAP" id="MF_03104">
    <property type="entry name" value="Mdm12"/>
    <property type="match status" value="1"/>
</dbReference>
<dbReference type="RefSeq" id="XP_064722860.1">
    <property type="nucleotide sequence ID" value="XM_064866788.1"/>
</dbReference>
<evidence type="ECO:0000256" key="5">
    <source>
        <dbReference type="ARBA" id="ARBA00023055"/>
    </source>
</evidence>
<dbReference type="Proteomes" id="UP001432216">
    <property type="component" value="Chromosome 8"/>
</dbReference>
<keyword evidence="7 9" id="KW-0496">Mitochondrion</keyword>
<evidence type="ECO:0000256" key="6">
    <source>
        <dbReference type="ARBA" id="ARBA00023121"/>
    </source>
</evidence>
<evidence type="ECO:0000256" key="1">
    <source>
        <dbReference type="ARBA" id="ARBA00004370"/>
    </source>
</evidence>
<gene>
    <name evidence="9" type="primary">MDM12</name>
    <name evidence="12" type="ORF">IAS62_004976</name>
</gene>
<evidence type="ECO:0000256" key="2">
    <source>
        <dbReference type="ARBA" id="ARBA00022448"/>
    </source>
</evidence>
<keyword evidence="2" id="KW-0813">Transport</keyword>
<keyword evidence="6" id="KW-0446">Lipid-binding</keyword>
<comment type="function">
    <text evidence="9">Component of the ERMES/MDM complex, which serves as a molecular tether to connect the endoplasmic reticulum (ER) and mitochondria. Components of this complex are involved in the control of mitochondrial shape and protein biogenesis, and function in nonvesicular lipid trafficking between the ER and mitochondria. MDM12 is required for the interaction of the ER-resident membrane protein MMM1 and the outer mitochondrial membrane-resident beta-barrel protein MDM10. The MDM12-MMM1 subcomplex functions in the major beta-barrel assembly pathway that is responsible for biogenesis of all mitochondrial outer membrane beta-barrel proteins, and acts in a late step after the SAM complex. The MDM10-MDM12-MMM1 subcomplex further acts in the TOM40-specific pathway after the action of the MDM12-MMM1 complex. Essential for establishing and maintaining the structure of mitochondria and maintenance of mtDNA nucleoids.</text>
</comment>
<dbReference type="Pfam" id="PF26544">
    <property type="entry name" value="Mdm12"/>
    <property type="match status" value="2"/>
</dbReference>
<keyword evidence="3 9" id="KW-1000">Mitochondrion outer membrane</keyword>
<dbReference type="InterPro" id="IPR031468">
    <property type="entry name" value="SMP_LBD"/>
</dbReference>
<accession>A0ABZ2AYK3</accession>
<name>A0ABZ2AYK3_9TREE</name>
<evidence type="ECO:0000256" key="7">
    <source>
        <dbReference type="ARBA" id="ARBA00023128"/>
    </source>
</evidence>
<feature type="compositionally biased region" description="Pro residues" evidence="10">
    <location>
        <begin position="237"/>
        <end position="246"/>
    </location>
</feature>
<dbReference type="PANTHER" id="PTHR28204:SF1">
    <property type="entry name" value="MITOCHONDRIAL DISTRIBUTION AND MORPHOLOGY PROTEIN 12"/>
    <property type="match status" value="1"/>
</dbReference>
<evidence type="ECO:0000256" key="9">
    <source>
        <dbReference type="HAMAP-Rule" id="MF_03104"/>
    </source>
</evidence>
<comment type="similarity">
    <text evidence="9">Belongs to the MDM12 family.</text>
</comment>
<dbReference type="CDD" id="cd21672">
    <property type="entry name" value="SMP_Mdm12"/>
    <property type="match status" value="1"/>
</dbReference>
<sequence length="391" mass="43837">MSLDINWSLLSQPDESTAEHLSDSLINLLNTQLAEAHRPSFIGPITVTSFDFGKAGPELEIKDIRDVWRVFDQGDDEGDFAEEEKKREKEREEREERDRLANEALKSSLDGEKYELVDQYSPTEGTSSFEYQPEYDMQEQHNDDYRIRGRRPLSYTFGYPHDQLAVHRSSSSRSFIRFPFDQPPLAPHIPPTPGLNPSLVSHPVSARFSRRPVSIAASAAPHPIPRHRPIDACSTSPSPPAHPAGLPPKASSSSIPSLQLHLRLSHASDLHLTLLTSLQVNYPSALFMALPLKLSITGFQFDADIVIAYSGEKNRVHFTIVDDESNPAHKDDKQIPLGQRLLSNLQIESEIGHADAHVLRNVGKVERFIVDVVKKTLVDELVFPNFHTVAL</sequence>
<keyword evidence="5" id="KW-0445">Lipid transport</keyword>
<evidence type="ECO:0000256" key="3">
    <source>
        <dbReference type="ARBA" id="ARBA00022787"/>
    </source>
</evidence>
<evidence type="ECO:0000313" key="12">
    <source>
        <dbReference type="EMBL" id="WVO23621.1"/>
    </source>
</evidence>
<evidence type="ECO:0000259" key="11">
    <source>
        <dbReference type="PROSITE" id="PS51847"/>
    </source>
</evidence>
<keyword evidence="4 9" id="KW-0256">Endoplasmic reticulum</keyword>
<proteinExistence type="inferred from homology"/>
<keyword evidence="8 9" id="KW-0472">Membrane</keyword>
<reference evidence="12 13" key="1">
    <citation type="submission" date="2024-01" db="EMBL/GenBank/DDBJ databases">
        <title>Comparative genomics of Cryptococcus and Kwoniella reveals pathogenesis evolution and contrasting modes of karyotype evolution via chromosome fusion or intercentromeric recombination.</title>
        <authorList>
            <person name="Coelho M.A."/>
            <person name="David-Palma M."/>
            <person name="Shea T."/>
            <person name="Bowers K."/>
            <person name="McGinley-Smith S."/>
            <person name="Mohammad A.W."/>
            <person name="Gnirke A."/>
            <person name="Yurkov A.M."/>
            <person name="Nowrousian M."/>
            <person name="Sun S."/>
            <person name="Cuomo C.A."/>
            <person name="Heitman J."/>
        </authorList>
    </citation>
    <scope>NUCLEOTIDE SEQUENCE [LARGE SCALE GENOMIC DNA]</scope>
    <source>
        <strain evidence="12 13">7685027</strain>
    </source>
</reference>
<dbReference type="EMBL" id="CP143813">
    <property type="protein sequence ID" value="WVO23621.1"/>
    <property type="molecule type" value="Genomic_DNA"/>
</dbReference>
<dbReference type="PANTHER" id="PTHR28204">
    <property type="entry name" value="MITOCHONDRIAL DISTRIBUTION AND MORPHOLOGY PROTEIN 12"/>
    <property type="match status" value="1"/>
</dbReference>
<protein>
    <recommendedName>
        <fullName evidence="9">Mitochondrial distribution and morphology protein 12</fullName>
    </recommendedName>
    <alternativeName>
        <fullName evidence="9">Mitochondrial inheritance component MDM12</fullName>
    </alternativeName>
</protein>
<evidence type="ECO:0000256" key="8">
    <source>
        <dbReference type="ARBA" id="ARBA00023136"/>
    </source>
</evidence>